<dbReference type="EMBL" id="NKYE01000013">
    <property type="protein sequence ID" value="OZM71482.1"/>
    <property type="molecule type" value="Genomic_DNA"/>
</dbReference>
<feature type="region of interest" description="Disordered" evidence="1">
    <location>
        <begin position="1"/>
        <end position="25"/>
    </location>
</feature>
<dbReference type="OrthoDB" id="4548523at2"/>
<gene>
    <name evidence="2" type="ORF">CFN78_20290</name>
</gene>
<reference evidence="2 3" key="1">
    <citation type="submission" date="2017-07" db="EMBL/GenBank/DDBJ databases">
        <title>Amycolatopsis antarcticus sp. nov., isolated from the surface of an Antarcticus brown macroalga.</title>
        <authorList>
            <person name="Wang J."/>
            <person name="Leiva S."/>
            <person name="Huang J."/>
            <person name="Huang Y."/>
        </authorList>
    </citation>
    <scope>NUCLEOTIDE SEQUENCE [LARGE SCALE GENOMIC DNA]</scope>
    <source>
        <strain evidence="2 3">AU-G6</strain>
    </source>
</reference>
<dbReference type="InterPro" id="IPR007061">
    <property type="entry name" value="MST-like"/>
</dbReference>
<evidence type="ECO:0000256" key="1">
    <source>
        <dbReference type="SAM" id="MobiDB-lite"/>
    </source>
</evidence>
<accession>A0A263CZ87</accession>
<dbReference type="Pfam" id="PF04978">
    <property type="entry name" value="MST"/>
    <property type="match status" value="1"/>
</dbReference>
<name>A0A263CZ87_9PSEU</name>
<dbReference type="AlphaFoldDB" id="A0A263CZ87"/>
<proteinExistence type="predicted"/>
<protein>
    <submittedName>
        <fullName evidence="2">Mini-circle protein</fullName>
    </submittedName>
</protein>
<dbReference type="InParanoid" id="A0A263CZ87"/>
<organism evidence="2 3">
    <name type="scientific">Amycolatopsis antarctica</name>
    <dbReference type="NCBI Taxonomy" id="1854586"/>
    <lineage>
        <taxon>Bacteria</taxon>
        <taxon>Bacillati</taxon>
        <taxon>Actinomycetota</taxon>
        <taxon>Actinomycetes</taxon>
        <taxon>Pseudonocardiales</taxon>
        <taxon>Pseudonocardiaceae</taxon>
        <taxon>Amycolatopsis</taxon>
    </lineage>
</organism>
<evidence type="ECO:0000313" key="3">
    <source>
        <dbReference type="Proteomes" id="UP000242444"/>
    </source>
</evidence>
<dbReference type="Proteomes" id="UP000242444">
    <property type="component" value="Unassembled WGS sequence"/>
</dbReference>
<dbReference type="Gene3D" id="1.20.120.450">
    <property type="entry name" value="dinb family like domain"/>
    <property type="match status" value="1"/>
</dbReference>
<dbReference type="SUPFAM" id="SSF109854">
    <property type="entry name" value="DinB/YfiT-like putative metalloenzymes"/>
    <property type="match status" value="1"/>
</dbReference>
<keyword evidence="3" id="KW-1185">Reference proteome</keyword>
<evidence type="ECO:0000313" key="2">
    <source>
        <dbReference type="EMBL" id="OZM71482.1"/>
    </source>
</evidence>
<sequence>MTTIPDGNYSAAWPGDERASPPTLGGEREVLTAHLDRARHTLELKCAGVPAEALSRKSIPPSGLSLHGIVRHLAGAEQWWFRTQFAGDPAPLPYYSDEDPDQDFERLDGDPAEALDFWREQCARSREIVAVASLDDTGTVQRTGAPISLRVILVKMIAEYSRHNGHADLLRERIDGAKGE</sequence>
<dbReference type="RefSeq" id="WP_094864430.1">
    <property type="nucleotide sequence ID" value="NZ_NKYE01000013.1"/>
</dbReference>
<dbReference type="InterPro" id="IPR034660">
    <property type="entry name" value="DinB/YfiT-like"/>
</dbReference>
<comment type="caution">
    <text evidence="2">The sequence shown here is derived from an EMBL/GenBank/DDBJ whole genome shotgun (WGS) entry which is preliminary data.</text>
</comment>